<dbReference type="EMBL" id="WHPN01000043">
    <property type="protein sequence ID" value="KAF4410723.1"/>
    <property type="molecule type" value="Genomic_DNA"/>
</dbReference>
<reference evidence="13 14" key="1">
    <citation type="submission" date="2019-10" db="EMBL/GenBank/DDBJ databases">
        <title>Streptomyces tenebrisbrunneis sp.nov., an endogenous actinomycete isolated from of Lycium ruthenicum.</title>
        <authorList>
            <person name="Ma L."/>
        </authorList>
    </citation>
    <scope>NUCLEOTIDE SEQUENCE [LARGE SCALE GENOMIC DNA]</scope>
    <source>
        <strain evidence="13 14">TRM 66187</strain>
    </source>
</reference>
<evidence type="ECO:0000256" key="7">
    <source>
        <dbReference type="ARBA" id="ARBA00034000"/>
    </source>
</evidence>
<gene>
    <name evidence="13" type="ORF">GCU69_02275</name>
</gene>
<sequence>MGRADERRARQRGARRAKPKRGGSGRLFTWKKLLGALVLVGALGVGTFIVLYLLVDVPEGNAEASEQSNVYTYADGSLIARDGTVNREIVDISRVPKEIQRAFVAAENKTFYQDNGVDLRGTTRALLSTLRGDKQGGSTITQQYVKNYYLSQEQTVTRKAKELIIALKVDQQKSKDEILAGYLNTSYFGRGAYGVQAAAQAYYGTDVEDLTVEQGAYLAALLQAPSSYDWAVASEGTRKTVLERWNYVLDNMVEMKWLDGGERQGMKFDEPGAPKPNPGLDGQAGYLIQAAEAELAAAGVDEQLLAARGWNIKLNIDKKKQQQLEKAVEQTLLDELDPEKRKVDGHVQPGAVSVDPATGKVLAMYGGRDFVKHYINNATRQDYQPASTFKPIILAAALDTGAETQDGAPILPTTVYDGTSERPVEGSDTPFAPPNEDDVDYGPVSVQKAMNSSVNSVFAQMAVDVGLERTKQSAIELGLDAEAGGFDVKPAMSLGVMGASPLDMAAVYATLDNHGEKVTPRIIASAERDGQEVELPDPIGDQVVERETADTVTSVLQGVVNDGTASGIRSERLNFAGKTGTSDDNKSAWFAGYTPELVTTVGLFGEAEGGKQVTLSGAGGGGRVNGGGYPAEIWSAYHDRVLGDGTAAEFDLVVDDRLAETPPPSRSPDASDEPDPTTSAPSAPPDTTTPPPPTTSSPPPATSSPPPPDTSSPAVTLPVPEGEPDRPGRDGERTRGTG</sequence>
<dbReference type="InterPro" id="IPR001460">
    <property type="entry name" value="PCN-bd_Tpept"/>
</dbReference>
<keyword evidence="10" id="KW-0812">Transmembrane</keyword>
<keyword evidence="3" id="KW-0328">Glycosyltransferase</keyword>
<organism evidence="13 14">
    <name type="scientific">Streptomyces lycii</name>
    <dbReference type="NCBI Taxonomy" id="2654337"/>
    <lineage>
        <taxon>Bacteria</taxon>
        <taxon>Bacillati</taxon>
        <taxon>Actinomycetota</taxon>
        <taxon>Actinomycetes</taxon>
        <taxon>Kitasatosporales</taxon>
        <taxon>Streptomycetaceae</taxon>
        <taxon>Streptomyces</taxon>
    </lineage>
</organism>
<feature type="domain" description="Penicillin-binding protein transpeptidase" evidence="11">
    <location>
        <begin position="351"/>
        <end position="596"/>
    </location>
</feature>
<comment type="catalytic activity">
    <reaction evidence="7">
        <text>Preferential cleavage: (Ac)2-L-Lys-D-Ala-|-D-Ala. Also transpeptidation of peptidyl-alanyl moieties that are N-acyl substituents of D-alanine.</text>
        <dbReference type="EC" id="3.4.16.4"/>
    </reaction>
</comment>
<protein>
    <submittedName>
        <fullName evidence="13">Penicillin-binding protein</fullName>
    </submittedName>
</protein>
<feature type="compositionally biased region" description="Pro residues" evidence="9">
    <location>
        <begin position="682"/>
        <end position="710"/>
    </location>
</feature>
<feature type="domain" description="Glycosyl transferase family 51" evidence="12">
    <location>
        <begin position="81"/>
        <end position="252"/>
    </location>
</feature>
<dbReference type="Gene3D" id="3.40.710.10">
    <property type="entry name" value="DD-peptidase/beta-lactamase superfamily"/>
    <property type="match status" value="1"/>
</dbReference>
<proteinExistence type="predicted"/>
<name>A0ABQ7FSL9_9ACTN</name>
<dbReference type="InterPro" id="IPR012338">
    <property type="entry name" value="Beta-lactam/transpept-like"/>
</dbReference>
<keyword evidence="5" id="KW-0378">Hydrolase</keyword>
<feature type="compositionally biased region" description="Basic residues" evidence="9">
    <location>
        <begin position="9"/>
        <end position="22"/>
    </location>
</feature>
<feature type="transmembrane region" description="Helical" evidence="10">
    <location>
        <begin position="33"/>
        <end position="55"/>
    </location>
</feature>
<evidence type="ECO:0000259" key="11">
    <source>
        <dbReference type="Pfam" id="PF00905"/>
    </source>
</evidence>
<dbReference type="RefSeq" id="WP_098753748.1">
    <property type="nucleotide sequence ID" value="NZ_WHPN01000043.1"/>
</dbReference>
<keyword evidence="1" id="KW-0121">Carboxypeptidase</keyword>
<evidence type="ECO:0000256" key="4">
    <source>
        <dbReference type="ARBA" id="ARBA00022679"/>
    </source>
</evidence>
<feature type="region of interest" description="Disordered" evidence="9">
    <location>
        <begin position="658"/>
        <end position="738"/>
    </location>
</feature>
<dbReference type="InterPro" id="IPR023346">
    <property type="entry name" value="Lysozyme-like_dom_sf"/>
</dbReference>
<evidence type="ECO:0000259" key="12">
    <source>
        <dbReference type="Pfam" id="PF00912"/>
    </source>
</evidence>
<dbReference type="Pfam" id="PF00912">
    <property type="entry name" value="Transgly"/>
    <property type="match status" value="1"/>
</dbReference>
<dbReference type="SUPFAM" id="SSF56601">
    <property type="entry name" value="beta-lactamase/transpeptidase-like"/>
    <property type="match status" value="1"/>
</dbReference>
<dbReference type="InterPro" id="IPR036950">
    <property type="entry name" value="PBP_transglycosylase"/>
</dbReference>
<keyword evidence="4" id="KW-0808">Transferase</keyword>
<evidence type="ECO:0000256" key="5">
    <source>
        <dbReference type="ARBA" id="ARBA00022801"/>
    </source>
</evidence>
<dbReference type="SUPFAM" id="SSF53955">
    <property type="entry name" value="Lysozyme-like"/>
    <property type="match status" value="1"/>
</dbReference>
<accession>A0ABQ7FSL9</accession>
<keyword evidence="10" id="KW-1133">Transmembrane helix</keyword>
<feature type="region of interest" description="Disordered" evidence="9">
    <location>
        <begin position="414"/>
        <end position="436"/>
    </location>
</feature>
<feature type="compositionally biased region" description="Basic and acidic residues" evidence="9">
    <location>
        <begin position="723"/>
        <end position="738"/>
    </location>
</feature>
<dbReference type="PANTHER" id="PTHR32282">
    <property type="entry name" value="BINDING PROTEIN TRANSPEPTIDASE, PUTATIVE-RELATED"/>
    <property type="match status" value="1"/>
</dbReference>
<evidence type="ECO:0000256" key="6">
    <source>
        <dbReference type="ARBA" id="ARBA00023268"/>
    </source>
</evidence>
<evidence type="ECO:0000256" key="2">
    <source>
        <dbReference type="ARBA" id="ARBA00022670"/>
    </source>
</evidence>
<dbReference type="Pfam" id="PF00905">
    <property type="entry name" value="Transpeptidase"/>
    <property type="match status" value="1"/>
</dbReference>
<dbReference type="Gene3D" id="1.10.3810.10">
    <property type="entry name" value="Biosynthetic peptidoglycan transglycosylase-like"/>
    <property type="match status" value="1"/>
</dbReference>
<dbReference type="PANTHER" id="PTHR32282:SF34">
    <property type="entry name" value="PENICILLIN-BINDING PROTEIN 1A"/>
    <property type="match status" value="1"/>
</dbReference>
<evidence type="ECO:0000256" key="8">
    <source>
        <dbReference type="ARBA" id="ARBA00049902"/>
    </source>
</evidence>
<evidence type="ECO:0000256" key="3">
    <source>
        <dbReference type="ARBA" id="ARBA00022676"/>
    </source>
</evidence>
<dbReference type="InterPro" id="IPR001264">
    <property type="entry name" value="Glyco_trans_51"/>
</dbReference>
<comment type="caution">
    <text evidence="13">The sequence shown here is derived from an EMBL/GenBank/DDBJ whole genome shotgun (WGS) entry which is preliminary data.</text>
</comment>
<evidence type="ECO:0000313" key="14">
    <source>
        <dbReference type="Proteomes" id="UP000621266"/>
    </source>
</evidence>
<evidence type="ECO:0000256" key="1">
    <source>
        <dbReference type="ARBA" id="ARBA00022645"/>
    </source>
</evidence>
<dbReference type="InterPro" id="IPR050396">
    <property type="entry name" value="Glycosyltr_51/Transpeptidase"/>
</dbReference>
<evidence type="ECO:0000256" key="9">
    <source>
        <dbReference type="SAM" id="MobiDB-lite"/>
    </source>
</evidence>
<keyword evidence="6" id="KW-0511">Multifunctional enzyme</keyword>
<keyword evidence="14" id="KW-1185">Reference proteome</keyword>
<comment type="catalytic activity">
    <reaction evidence="8">
        <text>[GlcNAc-(1-&gt;4)-Mur2Ac(oyl-L-Ala-gamma-D-Glu-L-Lys-D-Ala-D-Ala)](n)-di-trans,octa-cis-undecaprenyl diphosphate + beta-D-GlcNAc-(1-&gt;4)-Mur2Ac(oyl-L-Ala-gamma-D-Glu-L-Lys-D-Ala-D-Ala)-di-trans,octa-cis-undecaprenyl diphosphate = [GlcNAc-(1-&gt;4)-Mur2Ac(oyl-L-Ala-gamma-D-Glu-L-Lys-D-Ala-D-Ala)](n+1)-di-trans,octa-cis-undecaprenyl diphosphate + di-trans,octa-cis-undecaprenyl diphosphate + H(+)</text>
        <dbReference type="Rhea" id="RHEA:23708"/>
        <dbReference type="Rhea" id="RHEA-COMP:9602"/>
        <dbReference type="Rhea" id="RHEA-COMP:9603"/>
        <dbReference type="ChEBI" id="CHEBI:15378"/>
        <dbReference type="ChEBI" id="CHEBI:58405"/>
        <dbReference type="ChEBI" id="CHEBI:60033"/>
        <dbReference type="ChEBI" id="CHEBI:78435"/>
        <dbReference type="EC" id="2.4.99.28"/>
    </reaction>
</comment>
<dbReference type="Proteomes" id="UP000621266">
    <property type="component" value="Unassembled WGS sequence"/>
</dbReference>
<evidence type="ECO:0000256" key="10">
    <source>
        <dbReference type="SAM" id="Phobius"/>
    </source>
</evidence>
<evidence type="ECO:0000313" key="13">
    <source>
        <dbReference type="EMBL" id="KAF4410723.1"/>
    </source>
</evidence>
<keyword evidence="10" id="KW-0472">Membrane</keyword>
<feature type="region of interest" description="Disordered" evidence="9">
    <location>
        <begin position="1"/>
        <end position="22"/>
    </location>
</feature>
<keyword evidence="2" id="KW-0645">Protease</keyword>